<proteinExistence type="predicted"/>
<name>A0A1B1LDG4_BACTU</name>
<gene>
    <name evidence="1" type="ORF">CAB88_25085</name>
</gene>
<organism evidence="1 2">
    <name type="scientific">Bacillus thuringiensis</name>
    <dbReference type="NCBI Taxonomy" id="1428"/>
    <lineage>
        <taxon>Bacteria</taxon>
        <taxon>Bacillati</taxon>
        <taxon>Bacillota</taxon>
        <taxon>Bacilli</taxon>
        <taxon>Bacillales</taxon>
        <taxon>Bacillaceae</taxon>
        <taxon>Bacillus</taxon>
        <taxon>Bacillus cereus group</taxon>
    </lineage>
</organism>
<dbReference type="Proteomes" id="UP000194143">
    <property type="component" value="Chromosome"/>
</dbReference>
<dbReference type="RefSeq" id="WP_000911077.1">
    <property type="nucleotide sequence ID" value="NZ_CP015350.1"/>
</dbReference>
<sequence>MLKFIFTLFLIVIFTVTGFFTFSYFATGEYDGAGIIYTTVPCLS</sequence>
<accession>A0A1B1LDG4</accession>
<reference evidence="1 2" key="1">
    <citation type="submission" date="2017-04" db="EMBL/GenBank/DDBJ databases">
        <title>Complete Genome Sequence of Bacillus thuringiensis type Strain ATCC 10792.</title>
        <authorList>
            <person name="Oh D.-H."/>
            <person name="Park B.-J."/>
            <person name="Shuai W."/>
            <person name="Chelliah R."/>
        </authorList>
    </citation>
    <scope>NUCLEOTIDE SEQUENCE [LARGE SCALE GENOMIC DNA]</scope>
    <source>
        <strain evidence="1 2">ATCC 10792</strain>
    </source>
</reference>
<evidence type="ECO:0000313" key="1">
    <source>
        <dbReference type="EMBL" id="ARP60181.1"/>
    </source>
</evidence>
<evidence type="ECO:0000313" key="2">
    <source>
        <dbReference type="Proteomes" id="UP000194143"/>
    </source>
</evidence>
<dbReference type="GeneID" id="79382464"/>
<protein>
    <submittedName>
        <fullName evidence="1">Uncharacterized protein</fullName>
    </submittedName>
</protein>
<keyword evidence="2" id="KW-1185">Reference proteome</keyword>
<dbReference type="EMBL" id="CP021061">
    <property type="protein sequence ID" value="ARP60181.1"/>
    <property type="molecule type" value="Genomic_DNA"/>
</dbReference>
<dbReference type="AlphaFoldDB" id="A0A1B1LDG4"/>